<sequence>MTSNKKLLTGSALALGAVLAIFLINSNNKNAQTEPVASLDEQIKTEDAATISVTPPESNAAQKVVTTPTPQSGNDDTSDVIPATPWISAPLNELSNELYDFIEAEQVSYISTTDYPFDEQKQKQLRTLAKQGVPILFDNTESSYLDSYGVSETKVVSEYFGTASEGDVIIATGVQNADGSIHYLVLPLKSNDLNDNSKLIEDTKLAITLLKEKKHDLIKERQNEHRQ</sequence>
<gene>
    <name evidence="3" type="ORF">K05K4_20560</name>
</gene>
<protein>
    <recommendedName>
        <fullName evidence="4">Topoisomerase I</fullName>
    </recommendedName>
</protein>
<name>A0A1W6WAG0_VIBAL</name>
<reference evidence="3" key="1">
    <citation type="submission" date="2016-10" db="EMBL/GenBank/DDBJ databases">
        <title>The High Quality Genome of Vibrio alginolyticus K01M1.</title>
        <authorList>
            <person name="Wendling C."/>
            <person name="Chibani C.M."/>
            <person name="Hertel R."/>
            <person name="Sproer C."/>
            <person name="Bunk B."/>
            <person name="Overmann J."/>
            <person name="Roth O."/>
            <person name="Liesegang H."/>
        </authorList>
    </citation>
    <scope>NUCLEOTIDE SEQUENCE</scope>
    <source>
        <strain evidence="3">K05K4</strain>
    </source>
</reference>
<feature type="region of interest" description="Disordered" evidence="1">
    <location>
        <begin position="55"/>
        <end position="80"/>
    </location>
</feature>
<keyword evidence="2" id="KW-0732">Signal</keyword>
<feature type="chain" id="PRO_5011401158" description="Topoisomerase I" evidence="2">
    <location>
        <begin position="32"/>
        <end position="227"/>
    </location>
</feature>
<feature type="signal peptide" evidence="2">
    <location>
        <begin position="1"/>
        <end position="31"/>
    </location>
</feature>
<evidence type="ECO:0000313" key="3">
    <source>
        <dbReference type="EMBL" id="ARP18886.1"/>
    </source>
</evidence>
<accession>A0A1W6WAG0</accession>
<feature type="compositionally biased region" description="Polar residues" evidence="1">
    <location>
        <begin position="55"/>
        <end position="75"/>
    </location>
</feature>
<dbReference type="EMBL" id="CP017902">
    <property type="protein sequence ID" value="ARP18886.1"/>
    <property type="molecule type" value="Genomic_DNA"/>
</dbReference>
<evidence type="ECO:0008006" key="4">
    <source>
        <dbReference type="Google" id="ProtNLM"/>
    </source>
</evidence>
<evidence type="ECO:0000256" key="2">
    <source>
        <dbReference type="SAM" id="SignalP"/>
    </source>
</evidence>
<dbReference type="RefSeq" id="WP_086046922.1">
    <property type="nucleotide sequence ID" value="NZ_CP017889.1"/>
</dbReference>
<dbReference type="AlphaFoldDB" id="A0A1W6WAG0"/>
<evidence type="ECO:0000256" key="1">
    <source>
        <dbReference type="SAM" id="MobiDB-lite"/>
    </source>
</evidence>
<organism evidence="3">
    <name type="scientific">Vibrio alginolyticus</name>
    <dbReference type="NCBI Taxonomy" id="663"/>
    <lineage>
        <taxon>Bacteria</taxon>
        <taxon>Pseudomonadati</taxon>
        <taxon>Pseudomonadota</taxon>
        <taxon>Gammaproteobacteria</taxon>
        <taxon>Vibrionales</taxon>
        <taxon>Vibrionaceae</taxon>
        <taxon>Vibrio</taxon>
    </lineage>
</organism>
<proteinExistence type="predicted"/>